<organism evidence="1 2">
    <name type="scientific">Clostridium beijerinckii</name>
    <name type="common">Clostridium MP</name>
    <dbReference type="NCBI Taxonomy" id="1520"/>
    <lineage>
        <taxon>Bacteria</taxon>
        <taxon>Bacillati</taxon>
        <taxon>Bacillota</taxon>
        <taxon>Clostridia</taxon>
        <taxon>Eubacteriales</taxon>
        <taxon>Clostridiaceae</taxon>
        <taxon>Clostridium</taxon>
    </lineage>
</organism>
<dbReference type="Proteomes" id="UP001193748">
    <property type="component" value="Unassembled WGS sequence"/>
</dbReference>
<evidence type="ECO:0000313" key="1">
    <source>
        <dbReference type="EMBL" id="NRT90199.1"/>
    </source>
</evidence>
<protein>
    <submittedName>
        <fullName evidence="1">Rha family phage regulatory protein</fullName>
    </submittedName>
</protein>
<evidence type="ECO:0000313" key="2">
    <source>
        <dbReference type="Proteomes" id="UP001193748"/>
    </source>
</evidence>
<dbReference type="RefSeq" id="WP_173711498.1">
    <property type="nucleotide sequence ID" value="NZ_CP107022.1"/>
</dbReference>
<gene>
    <name evidence="1" type="ORF">B0H41_003878</name>
</gene>
<dbReference type="InterPro" id="IPR014054">
    <property type="entry name" value="Phage_regulatory_Rha"/>
</dbReference>
<comment type="caution">
    <text evidence="1">The sequence shown here is derived from an EMBL/GenBank/DDBJ whole genome shotgun (WGS) entry which is preliminary data.</text>
</comment>
<accession>A0AAX0B4Q5</accession>
<dbReference type="Pfam" id="PF09669">
    <property type="entry name" value="Phage_pRha"/>
    <property type="match status" value="1"/>
</dbReference>
<dbReference type="AlphaFoldDB" id="A0AAX0B4Q5"/>
<proteinExistence type="predicted"/>
<reference evidence="1" key="2">
    <citation type="journal article" date="2022" name="Nat. Biotechnol.">
        <title>Carbon-negative production of acetone and isopropanol by gas fermentation at industrial pilot scale.</title>
        <authorList>
            <person name="Liew F.E."/>
            <person name="Nogle R."/>
            <person name="Abdalla T."/>
            <person name="Rasor B.J."/>
            <person name="Canter C."/>
            <person name="Jensen R.O."/>
            <person name="Wang L."/>
            <person name="Strutz J."/>
            <person name="Chirania P."/>
            <person name="De Tissera S."/>
            <person name="Mueller A.P."/>
            <person name="Ruan Z."/>
            <person name="Gao A."/>
            <person name="Tran L."/>
            <person name="Engle N.L."/>
            <person name="Bromley J.C."/>
            <person name="Daniell J."/>
            <person name="Conrado R."/>
            <person name="Tschaplinski T.J."/>
            <person name="Giannone R.J."/>
            <person name="Hettich R.L."/>
            <person name="Karim A.S."/>
            <person name="Simpson S.D."/>
            <person name="Brown S.D."/>
            <person name="Leang C."/>
            <person name="Jewett M.C."/>
            <person name="Kopke M."/>
        </authorList>
    </citation>
    <scope>NUCLEOTIDE SEQUENCE</scope>
    <source>
        <strain evidence="1">DJ080</strain>
    </source>
</reference>
<dbReference type="EMBL" id="JABSWW010000001">
    <property type="protein sequence ID" value="NRT90199.1"/>
    <property type="molecule type" value="Genomic_DNA"/>
</dbReference>
<reference evidence="1" key="1">
    <citation type="submission" date="2020-05" db="EMBL/GenBank/DDBJ databases">
        <authorList>
            <person name="Brown S."/>
            <person name="Huntemann M."/>
            <person name="Clum A."/>
            <person name="Spunde A."/>
            <person name="Palaniappan K."/>
            <person name="Ritter S."/>
            <person name="Mikhailova N."/>
            <person name="Chen I.-M."/>
            <person name="Stamatis D."/>
            <person name="Reddy T."/>
            <person name="O'Malley R."/>
            <person name="Daum C."/>
            <person name="Shapiro N."/>
            <person name="Ivanova N."/>
            <person name="Kyrpides N."/>
            <person name="Woyke T."/>
        </authorList>
    </citation>
    <scope>NUCLEOTIDE SEQUENCE</scope>
    <source>
        <strain evidence="1">DJ080</strain>
    </source>
</reference>
<dbReference type="NCBIfam" id="TIGR02681">
    <property type="entry name" value="phage_pRha"/>
    <property type="match status" value="1"/>
</dbReference>
<sequence>MSEKIIKLFTENGKVYATSREVAKDFEKEHYNVTRDIENLLKIEPLKNEGLKYFIPCTYIHRGNEYKQYKLTKDGFTLLAMGFTGSRAIQFKIDYIHKFNEMELQLQEIDNVMNTKGELSEDEYAEVKFSTAYRVKNTFLDSSDIFKDYERFTVYSRKTMDTKKRVKRLNQIIEALKTREDNLYINKTKGYRAERENIIELKEEILRDINELNNRSYGQKLGYANRKAI</sequence>
<name>A0AAX0B4Q5_CLOBE</name>